<dbReference type="Gramene" id="LPERR02G07380.1">
    <property type="protein sequence ID" value="LPERR02G07380.1"/>
    <property type="gene ID" value="LPERR02G07380"/>
</dbReference>
<reference evidence="1 2" key="1">
    <citation type="submission" date="2012-08" db="EMBL/GenBank/DDBJ databases">
        <title>Oryza genome evolution.</title>
        <authorList>
            <person name="Wing R.A."/>
        </authorList>
    </citation>
    <scope>NUCLEOTIDE SEQUENCE</scope>
</reference>
<name>A0A0D9VDQ3_9ORYZ</name>
<dbReference type="EnsemblPlants" id="LPERR02G07380.1">
    <property type="protein sequence ID" value="LPERR02G07380.1"/>
    <property type="gene ID" value="LPERR02G07380"/>
</dbReference>
<dbReference type="Proteomes" id="UP000032180">
    <property type="component" value="Chromosome 2"/>
</dbReference>
<protein>
    <submittedName>
        <fullName evidence="1">Uncharacterized protein</fullName>
    </submittedName>
</protein>
<dbReference type="AlphaFoldDB" id="A0A0D9VDQ3"/>
<evidence type="ECO:0000313" key="2">
    <source>
        <dbReference type="Proteomes" id="UP000032180"/>
    </source>
</evidence>
<sequence length="218" mass="23598">MTDYHAPILQAGETIKYDLFWPPLPSPLDPFLVLPIHFRPAADSAVGGVLDVVLDPTLLAARVPPQPRRVSSDTEPGLPCLTRASRQWWSVLRHRVLLLLQQRCRRGWRGVMPVNLGGGGDLLLHVHLAAAGVAWANAMAPASANMTSIHRLPELQTSGAADVRSTTRTAAYFAQLVLPLLGPSDSSEAISKADNTVVWFLLPIIAATVTGETVRGRR</sequence>
<organism evidence="1 2">
    <name type="scientific">Leersia perrieri</name>
    <dbReference type="NCBI Taxonomy" id="77586"/>
    <lineage>
        <taxon>Eukaryota</taxon>
        <taxon>Viridiplantae</taxon>
        <taxon>Streptophyta</taxon>
        <taxon>Embryophyta</taxon>
        <taxon>Tracheophyta</taxon>
        <taxon>Spermatophyta</taxon>
        <taxon>Magnoliopsida</taxon>
        <taxon>Liliopsida</taxon>
        <taxon>Poales</taxon>
        <taxon>Poaceae</taxon>
        <taxon>BOP clade</taxon>
        <taxon>Oryzoideae</taxon>
        <taxon>Oryzeae</taxon>
        <taxon>Oryzinae</taxon>
        <taxon>Leersia</taxon>
    </lineage>
</organism>
<reference evidence="1" key="3">
    <citation type="submission" date="2015-04" db="UniProtKB">
        <authorList>
            <consortium name="EnsemblPlants"/>
        </authorList>
    </citation>
    <scope>IDENTIFICATION</scope>
</reference>
<evidence type="ECO:0000313" key="1">
    <source>
        <dbReference type="EnsemblPlants" id="LPERR02G07380.1"/>
    </source>
</evidence>
<proteinExistence type="predicted"/>
<reference evidence="2" key="2">
    <citation type="submission" date="2013-12" db="EMBL/GenBank/DDBJ databases">
        <authorList>
            <person name="Yu Y."/>
            <person name="Lee S."/>
            <person name="de Baynast K."/>
            <person name="Wissotski M."/>
            <person name="Liu L."/>
            <person name="Talag J."/>
            <person name="Goicoechea J."/>
            <person name="Angelova A."/>
            <person name="Jetty R."/>
            <person name="Kudrna D."/>
            <person name="Golser W."/>
            <person name="Rivera L."/>
            <person name="Zhang J."/>
            <person name="Wing R."/>
        </authorList>
    </citation>
    <scope>NUCLEOTIDE SEQUENCE</scope>
</reference>
<dbReference type="HOGENOM" id="CLU_1268527_0_0_1"/>
<accession>A0A0D9VDQ3</accession>
<keyword evidence="2" id="KW-1185">Reference proteome</keyword>